<accession>A0A1G2P5L8</accession>
<dbReference type="Pfam" id="PF00768">
    <property type="entry name" value="Peptidase_S11"/>
    <property type="match status" value="1"/>
</dbReference>
<dbReference type="Gene3D" id="3.40.710.10">
    <property type="entry name" value="DD-peptidase/beta-lactamase superfamily"/>
    <property type="match status" value="1"/>
</dbReference>
<evidence type="ECO:0000256" key="1">
    <source>
        <dbReference type="SAM" id="Phobius"/>
    </source>
</evidence>
<reference evidence="3 4" key="1">
    <citation type="journal article" date="2016" name="Nat. Commun.">
        <title>Thousands of microbial genomes shed light on interconnected biogeochemical processes in an aquifer system.</title>
        <authorList>
            <person name="Anantharaman K."/>
            <person name="Brown C.T."/>
            <person name="Hug L.A."/>
            <person name="Sharon I."/>
            <person name="Castelle C.J."/>
            <person name="Probst A.J."/>
            <person name="Thomas B.C."/>
            <person name="Singh A."/>
            <person name="Wilkins M.J."/>
            <person name="Karaoz U."/>
            <person name="Brodie E.L."/>
            <person name="Williams K.H."/>
            <person name="Hubbard S.S."/>
            <person name="Banfield J.F."/>
        </authorList>
    </citation>
    <scope>NUCLEOTIDE SEQUENCE [LARGE SCALE GENOMIC DNA]</scope>
</reference>
<feature type="domain" description="Peptidase S11 D-alanyl-D-alanine carboxypeptidase A N-terminal" evidence="2">
    <location>
        <begin position="92"/>
        <end position="327"/>
    </location>
</feature>
<dbReference type="SUPFAM" id="SSF56601">
    <property type="entry name" value="beta-lactamase/transpeptidase-like"/>
    <property type="match status" value="1"/>
</dbReference>
<dbReference type="GO" id="GO:0030655">
    <property type="term" value="P:beta-lactam antibiotic catabolic process"/>
    <property type="evidence" value="ECO:0007669"/>
    <property type="project" value="InterPro"/>
</dbReference>
<evidence type="ECO:0000313" key="3">
    <source>
        <dbReference type="EMBL" id="OHA42989.1"/>
    </source>
</evidence>
<gene>
    <name evidence="3" type="ORF">A3G52_01980</name>
</gene>
<dbReference type="EMBL" id="MHSK01000002">
    <property type="protein sequence ID" value="OHA42989.1"/>
    <property type="molecule type" value="Genomic_DNA"/>
</dbReference>
<dbReference type="Proteomes" id="UP000177269">
    <property type="component" value="Unassembled WGS sequence"/>
</dbReference>
<dbReference type="InterPro" id="IPR001967">
    <property type="entry name" value="Peptidase_S11_N"/>
</dbReference>
<organism evidence="3 4">
    <name type="scientific">Candidatus Taylorbacteria bacterium RIFCSPLOWO2_12_FULL_43_20</name>
    <dbReference type="NCBI Taxonomy" id="1802332"/>
    <lineage>
        <taxon>Bacteria</taxon>
        <taxon>Candidatus Tayloriibacteriota</taxon>
    </lineage>
</organism>
<dbReference type="AlphaFoldDB" id="A0A1G2P5L8"/>
<name>A0A1G2P5L8_9BACT</name>
<dbReference type="GO" id="GO:0006508">
    <property type="term" value="P:proteolysis"/>
    <property type="evidence" value="ECO:0007669"/>
    <property type="project" value="InterPro"/>
</dbReference>
<proteinExistence type="predicted"/>
<sequence>MKIRGKLLQLKDSARRALHGLFNKKKITPTTAMARSRPEFIAFIAALIITAGVLLLSQPWNKTPIDGEAAAVQSLISSDTEIFVDPFDRLVLSAKAAYVYDLKNDRVLFAKNENKPLPLASLVKVMTALVAMENIQDSAVISIDANSLRVEGDSGLFVGERWRVNDLLDFTLLVSSNDGAHALATAAGEVMRTETNSRDLLPLELFINNMNDTSRRIGMYNTDFYNVTGLDEDESKAGAYGTAKDMAALFAYIINHRGSVLEGTIHSKKDFHSLDGINHTARNTNRSLMDIPSVVASKTGYTELAEGNVVVAFDAGFGNPIIISVLGSGYDERFTDVANLTKATLEFLTREPKQLKI</sequence>
<keyword evidence="1" id="KW-1133">Transmembrane helix</keyword>
<feature type="transmembrane region" description="Helical" evidence="1">
    <location>
        <begin position="40"/>
        <end position="60"/>
    </location>
</feature>
<dbReference type="GO" id="GO:0008800">
    <property type="term" value="F:beta-lactamase activity"/>
    <property type="evidence" value="ECO:0007669"/>
    <property type="project" value="InterPro"/>
</dbReference>
<dbReference type="InterPro" id="IPR012338">
    <property type="entry name" value="Beta-lactam/transpept-like"/>
</dbReference>
<keyword evidence="1" id="KW-0472">Membrane</keyword>
<dbReference type="GO" id="GO:0046677">
    <property type="term" value="P:response to antibiotic"/>
    <property type="evidence" value="ECO:0007669"/>
    <property type="project" value="InterPro"/>
</dbReference>
<dbReference type="InterPro" id="IPR000871">
    <property type="entry name" value="Beta-lactam_class-A"/>
</dbReference>
<dbReference type="PANTHER" id="PTHR35333:SF3">
    <property type="entry name" value="BETA-LACTAMASE-TYPE TRANSPEPTIDASE FOLD CONTAINING PROTEIN"/>
    <property type="match status" value="1"/>
</dbReference>
<evidence type="ECO:0000259" key="2">
    <source>
        <dbReference type="Pfam" id="PF00768"/>
    </source>
</evidence>
<comment type="caution">
    <text evidence="3">The sequence shown here is derived from an EMBL/GenBank/DDBJ whole genome shotgun (WGS) entry which is preliminary data.</text>
</comment>
<protein>
    <recommendedName>
        <fullName evidence="2">Peptidase S11 D-alanyl-D-alanine carboxypeptidase A N-terminal domain-containing protein</fullName>
    </recommendedName>
</protein>
<keyword evidence="1" id="KW-0812">Transmembrane</keyword>
<dbReference type="GO" id="GO:0009002">
    <property type="term" value="F:serine-type D-Ala-D-Ala carboxypeptidase activity"/>
    <property type="evidence" value="ECO:0007669"/>
    <property type="project" value="InterPro"/>
</dbReference>
<evidence type="ECO:0000313" key="4">
    <source>
        <dbReference type="Proteomes" id="UP000177269"/>
    </source>
</evidence>
<dbReference type="PANTHER" id="PTHR35333">
    <property type="entry name" value="BETA-LACTAMASE"/>
    <property type="match status" value="1"/>
</dbReference>